<feature type="domain" description="Impact N-terminal" evidence="2">
    <location>
        <begin position="19"/>
        <end position="121"/>
    </location>
</feature>
<dbReference type="GO" id="GO:0006446">
    <property type="term" value="P:regulation of translational initiation"/>
    <property type="evidence" value="ECO:0007669"/>
    <property type="project" value="TreeGrafter"/>
</dbReference>
<dbReference type="KEGG" id="vgu:HYG85_05050"/>
<dbReference type="InterPro" id="IPR020569">
    <property type="entry name" value="UPF0029_Impact_CS"/>
</dbReference>
<evidence type="ECO:0000259" key="3">
    <source>
        <dbReference type="Pfam" id="PF09186"/>
    </source>
</evidence>
<dbReference type="SUPFAM" id="SSF54211">
    <property type="entry name" value="Ribosomal protein S5 domain 2-like"/>
    <property type="match status" value="1"/>
</dbReference>
<dbReference type="InterPro" id="IPR001498">
    <property type="entry name" value="Impact_N"/>
</dbReference>
<dbReference type="NCBIfam" id="TIGR00257">
    <property type="entry name" value="IMPACT_YIGZ"/>
    <property type="match status" value="1"/>
</dbReference>
<evidence type="ECO:0000313" key="4">
    <source>
        <dbReference type="EMBL" id="QUH28317.1"/>
    </source>
</evidence>
<organism evidence="4 5">
    <name type="scientific">Vallitalea guaymasensis</name>
    <dbReference type="NCBI Taxonomy" id="1185412"/>
    <lineage>
        <taxon>Bacteria</taxon>
        <taxon>Bacillati</taxon>
        <taxon>Bacillota</taxon>
        <taxon>Clostridia</taxon>
        <taxon>Lachnospirales</taxon>
        <taxon>Vallitaleaceae</taxon>
        <taxon>Vallitalea</taxon>
    </lineage>
</organism>
<dbReference type="PANTHER" id="PTHR16301">
    <property type="entry name" value="IMPACT-RELATED"/>
    <property type="match status" value="1"/>
</dbReference>
<reference evidence="4 5" key="1">
    <citation type="submission" date="2020-07" db="EMBL/GenBank/DDBJ databases">
        <title>Vallitalea guaymasensis genome.</title>
        <authorList>
            <person name="Postec A."/>
        </authorList>
    </citation>
    <scope>NUCLEOTIDE SEQUENCE [LARGE SCALE GENOMIC DNA]</scope>
    <source>
        <strain evidence="4 5">Ra1766G1</strain>
    </source>
</reference>
<dbReference type="InterPro" id="IPR035647">
    <property type="entry name" value="EFG_III/V"/>
</dbReference>
<accession>A0A8J8M8J4</accession>
<dbReference type="Proteomes" id="UP000677305">
    <property type="component" value="Chromosome"/>
</dbReference>
<evidence type="ECO:0000259" key="2">
    <source>
        <dbReference type="Pfam" id="PF01205"/>
    </source>
</evidence>
<comment type="similarity">
    <text evidence="1">Belongs to the IMPACT family.</text>
</comment>
<dbReference type="Gene3D" id="3.30.230.30">
    <property type="entry name" value="Impact, N-terminal domain"/>
    <property type="match status" value="1"/>
</dbReference>
<proteinExistence type="inferred from homology"/>
<dbReference type="SUPFAM" id="SSF54980">
    <property type="entry name" value="EF-G C-terminal domain-like"/>
    <property type="match status" value="1"/>
</dbReference>
<dbReference type="PANTHER" id="PTHR16301:SF20">
    <property type="entry name" value="IMPACT FAMILY MEMBER YIGZ"/>
    <property type="match status" value="1"/>
</dbReference>
<dbReference type="InterPro" id="IPR015269">
    <property type="entry name" value="UPF0029_Impact_C"/>
</dbReference>
<dbReference type="Pfam" id="PF01205">
    <property type="entry name" value="Impact_N"/>
    <property type="match status" value="1"/>
</dbReference>
<protein>
    <submittedName>
        <fullName evidence="4">YigZ family protein</fullName>
    </submittedName>
</protein>
<sequence length="223" mass="25120">MVEKYLTIFEDNEAELVEKKSRFIATIKHVETEEEIKDFLEGIRKKYWNATHNVFAYTIGLKQPLERCSDDGEPSGTAGMPILEVIRGSKLHNVIVVVTRYFGGTLLGTGGLVRAYGGCAKLGIESSNVEENILYYLIDVKVDYTLSGKVQYEILQNDYIINDTGYLDQVCYSVLVEYNKKESFLNKMVDITSGAADIVNKGIHYGTGTNDKIRLRKVDLPEK</sequence>
<dbReference type="InterPro" id="IPR020568">
    <property type="entry name" value="Ribosomal_Su5_D2-typ_SF"/>
</dbReference>
<evidence type="ECO:0000313" key="5">
    <source>
        <dbReference type="Proteomes" id="UP000677305"/>
    </source>
</evidence>
<evidence type="ECO:0000256" key="1">
    <source>
        <dbReference type="ARBA" id="ARBA00007665"/>
    </source>
</evidence>
<dbReference type="GO" id="GO:0005737">
    <property type="term" value="C:cytoplasm"/>
    <property type="evidence" value="ECO:0007669"/>
    <property type="project" value="TreeGrafter"/>
</dbReference>
<dbReference type="PROSITE" id="PS00910">
    <property type="entry name" value="UPF0029"/>
    <property type="match status" value="1"/>
</dbReference>
<dbReference type="InterPro" id="IPR023582">
    <property type="entry name" value="Impact"/>
</dbReference>
<dbReference type="RefSeq" id="WP_212692565.1">
    <property type="nucleotide sequence ID" value="NZ_CP058561.1"/>
</dbReference>
<gene>
    <name evidence="4" type="ORF">HYG85_05050</name>
</gene>
<dbReference type="EMBL" id="CP058561">
    <property type="protein sequence ID" value="QUH28317.1"/>
    <property type="molecule type" value="Genomic_DNA"/>
</dbReference>
<dbReference type="InterPro" id="IPR036956">
    <property type="entry name" value="Impact_N_sf"/>
</dbReference>
<feature type="domain" description="UPF0029" evidence="3">
    <location>
        <begin position="140"/>
        <end position="194"/>
    </location>
</feature>
<keyword evidence="5" id="KW-1185">Reference proteome</keyword>
<dbReference type="InterPro" id="IPR015796">
    <property type="entry name" value="Impact_YigZ-like"/>
</dbReference>
<dbReference type="Pfam" id="PF09186">
    <property type="entry name" value="DUF1949"/>
    <property type="match status" value="1"/>
</dbReference>
<dbReference type="AlphaFoldDB" id="A0A8J8M8J4"/>
<name>A0A8J8M8J4_9FIRM</name>